<gene>
    <name evidence="1" type="ORF">MRB53_021935</name>
</gene>
<evidence type="ECO:0000313" key="1">
    <source>
        <dbReference type="EMBL" id="KAJ8628612.1"/>
    </source>
</evidence>
<reference evidence="1 2" key="1">
    <citation type="journal article" date="2022" name="Hortic Res">
        <title>A haplotype resolved chromosomal level avocado genome allows analysis of novel avocado genes.</title>
        <authorList>
            <person name="Nath O."/>
            <person name="Fletcher S.J."/>
            <person name="Hayward A."/>
            <person name="Shaw L.M."/>
            <person name="Masouleh A.K."/>
            <person name="Furtado A."/>
            <person name="Henry R.J."/>
            <person name="Mitter N."/>
        </authorList>
    </citation>
    <scope>NUCLEOTIDE SEQUENCE [LARGE SCALE GENOMIC DNA]</scope>
    <source>
        <strain evidence="2">cv. Hass</strain>
    </source>
</reference>
<comment type="caution">
    <text evidence="1">The sequence shown here is derived from an EMBL/GenBank/DDBJ whole genome shotgun (WGS) entry which is preliminary data.</text>
</comment>
<proteinExistence type="predicted"/>
<evidence type="ECO:0000313" key="2">
    <source>
        <dbReference type="Proteomes" id="UP001234297"/>
    </source>
</evidence>
<organism evidence="1 2">
    <name type="scientific">Persea americana</name>
    <name type="common">Avocado</name>
    <dbReference type="NCBI Taxonomy" id="3435"/>
    <lineage>
        <taxon>Eukaryota</taxon>
        <taxon>Viridiplantae</taxon>
        <taxon>Streptophyta</taxon>
        <taxon>Embryophyta</taxon>
        <taxon>Tracheophyta</taxon>
        <taxon>Spermatophyta</taxon>
        <taxon>Magnoliopsida</taxon>
        <taxon>Magnoliidae</taxon>
        <taxon>Laurales</taxon>
        <taxon>Lauraceae</taxon>
        <taxon>Persea</taxon>
    </lineage>
</organism>
<protein>
    <submittedName>
        <fullName evidence="1">Uncharacterized protein</fullName>
    </submittedName>
</protein>
<sequence length="425" mass="45224">MARTKQRKRNKRPKLDIKSNNNKKPKLDIKINDSKKKKSKPVSDKKKNPLTSTSKSSDSDSNSSDSSTRSDGIQKLLEPYSKEQLIDFLSSAAVSDASLLSLIRSAADRDVSHRKIFVHGFGWDVTREILVSVFQPYGEIEDCNVVADKATGRAKGYGFVIFKTRAAAVKALKQPQKQIKGRAALCQLASVGPTSNPPGGDVAIRKIYVSNVHSGVDPDKLRTFFSRFGEIETGPTGFDPQAGKSRGFALFVYKTVEGARKALEEPHKVFDGHQLHCQLAAADPARAMVPQLPPGPAALAAAAAAQNLALFTQNPTLNPAFNALIGNSASGLMAGNSLVGSGLGTDFGGYGSGLGGLSGGSPSVLGPYGMQGQAGQAYQSLLGQSSATYGLTDIKQQMKNDDVGGNLKSVYGEDLFCLNCLLWKT</sequence>
<dbReference type="EMBL" id="CM056815">
    <property type="protein sequence ID" value="KAJ8628612.1"/>
    <property type="molecule type" value="Genomic_DNA"/>
</dbReference>
<dbReference type="Proteomes" id="UP001234297">
    <property type="component" value="Chromosome 7"/>
</dbReference>
<keyword evidence="2" id="KW-1185">Reference proteome</keyword>
<accession>A0ACC2L5I7</accession>
<name>A0ACC2L5I7_PERAE</name>